<keyword evidence="3" id="KW-1185">Reference proteome</keyword>
<gene>
    <name evidence="2" type="ordered locus">Os05g0501900</name>
    <name evidence="2" type="ORF">OSNPB_050501900</name>
</gene>
<feature type="region of interest" description="Disordered" evidence="1">
    <location>
        <begin position="1"/>
        <end position="99"/>
    </location>
</feature>
<dbReference type="PaxDb" id="39947-A0A0P0WPB8"/>
<organism evidence="2 3">
    <name type="scientific">Oryza sativa subsp. japonica</name>
    <name type="common">Rice</name>
    <dbReference type="NCBI Taxonomy" id="39947"/>
    <lineage>
        <taxon>Eukaryota</taxon>
        <taxon>Viridiplantae</taxon>
        <taxon>Streptophyta</taxon>
        <taxon>Embryophyta</taxon>
        <taxon>Tracheophyta</taxon>
        <taxon>Spermatophyta</taxon>
        <taxon>Magnoliopsida</taxon>
        <taxon>Liliopsida</taxon>
        <taxon>Poales</taxon>
        <taxon>Poaceae</taxon>
        <taxon>BOP clade</taxon>
        <taxon>Oryzoideae</taxon>
        <taxon>Oryzeae</taxon>
        <taxon>Oryzinae</taxon>
        <taxon>Oryza</taxon>
        <taxon>Oryza sativa</taxon>
    </lineage>
</organism>
<reference evidence="2 3" key="3">
    <citation type="journal article" date="2013" name="Rice">
        <title>Improvement of the Oryza sativa Nipponbare reference genome using next generation sequence and optical map data.</title>
        <authorList>
            <person name="Kawahara Y."/>
            <person name="de la Bastide M."/>
            <person name="Hamilton J.P."/>
            <person name="Kanamori H."/>
            <person name="McCombie W.R."/>
            <person name="Ouyang S."/>
            <person name="Schwartz D.C."/>
            <person name="Tanaka T."/>
            <person name="Wu J."/>
            <person name="Zhou S."/>
            <person name="Childs K.L."/>
            <person name="Davidson R.M."/>
            <person name="Lin H."/>
            <person name="Quesada-Ocampo L."/>
            <person name="Vaillancourt B."/>
            <person name="Sakai H."/>
            <person name="Lee S.S."/>
            <person name="Kim J."/>
            <person name="Numa H."/>
            <person name="Itoh T."/>
            <person name="Buell C.R."/>
            <person name="Matsumoto T."/>
        </authorList>
    </citation>
    <scope>NUCLEOTIDE SEQUENCE [LARGE SCALE GENOMIC DNA]</scope>
    <source>
        <strain evidence="3">cv. Nipponbare</strain>
    </source>
</reference>
<name>A0A0P0WPB8_ORYSJ</name>
<feature type="compositionally biased region" description="Basic residues" evidence="1">
    <location>
        <begin position="65"/>
        <end position="82"/>
    </location>
</feature>
<feature type="compositionally biased region" description="Low complexity" evidence="1">
    <location>
        <begin position="21"/>
        <end position="33"/>
    </location>
</feature>
<evidence type="ECO:0000256" key="1">
    <source>
        <dbReference type="SAM" id="MobiDB-lite"/>
    </source>
</evidence>
<evidence type="ECO:0000313" key="3">
    <source>
        <dbReference type="Proteomes" id="UP000059680"/>
    </source>
</evidence>
<dbReference type="EMBL" id="AP014961">
    <property type="protein sequence ID" value="BAS94775.1"/>
    <property type="molecule type" value="Genomic_DNA"/>
</dbReference>
<reference evidence="3" key="1">
    <citation type="journal article" date="2005" name="Nature">
        <title>The map-based sequence of the rice genome.</title>
        <authorList>
            <consortium name="International rice genome sequencing project (IRGSP)"/>
            <person name="Matsumoto T."/>
            <person name="Wu J."/>
            <person name="Kanamori H."/>
            <person name="Katayose Y."/>
            <person name="Fujisawa M."/>
            <person name="Namiki N."/>
            <person name="Mizuno H."/>
            <person name="Yamamoto K."/>
            <person name="Antonio B.A."/>
            <person name="Baba T."/>
            <person name="Sakata K."/>
            <person name="Nagamura Y."/>
            <person name="Aoki H."/>
            <person name="Arikawa K."/>
            <person name="Arita K."/>
            <person name="Bito T."/>
            <person name="Chiden Y."/>
            <person name="Fujitsuka N."/>
            <person name="Fukunaka R."/>
            <person name="Hamada M."/>
            <person name="Harada C."/>
            <person name="Hayashi A."/>
            <person name="Hijishita S."/>
            <person name="Honda M."/>
            <person name="Hosokawa S."/>
            <person name="Ichikawa Y."/>
            <person name="Idonuma A."/>
            <person name="Iijima M."/>
            <person name="Ikeda M."/>
            <person name="Ikeno M."/>
            <person name="Ito K."/>
            <person name="Ito S."/>
            <person name="Ito T."/>
            <person name="Ito Y."/>
            <person name="Ito Y."/>
            <person name="Iwabuchi A."/>
            <person name="Kamiya K."/>
            <person name="Karasawa W."/>
            <person name="Kurita K."/>
            <person name="Katagiri S."/>
            <person name="Kikuta A."/>
            <person name="Kobayashi H."/>
            <person name="Kobayashi N."/>
            <person name="Machita K."/>
            <person name="Maehara T."/>
            <person name="Masukawa M."/>
            <person name="Mizubayashi T."/>
            <person name="Mukai Y."/>
            <person name="Nagasaki H."/>
            <person name="Nagata Y."/>
            <person name="Naito S."/>
            <person name="Nakashima M."/>
            <person name="Nakama Y."/>
            <person name="Nakamichi Y."/>
            <person name="Nakamura M."/>
            <person name="Meguro A."/>
            <person name="Negishi M."/>
            <person name="Ohta I."/>
            <person name="Ohta T."/>
            <person name="Okamoto M."/>
            <person name="Ono N."/>
            <person name="Saji S."/>
            <person name="Sakaguchi M."/>
            <person name="Sakai K."/>
            <person name="Shibata M."/>
            <person name="Shimokawa T."/>
            <person name="Song J."/>
            <person name="Takazaki Y."/>
            <person name="Terasawa K."/>
            <person name="Tsugane M."/>
            <person name="Tsuji K."/>
            <person name="Ueda S."/>
            <person name="Waki K."/>
            <person name="Yamagata H."/>
            <person name="Yamamoto M."/>
            <person name="Yamamoto S."/>
            <person name="Yamane H."/>
            <person name="Yoshiki S."/>
            <person name="Yoshihara R."/>
            <person name="Yukawa K."/>
            <person name="Zhong H."/>
            <person name="Yano M."/>
            <person name="Yuan Q."/>
            <person name="Ouyang S."/>
            <person name="Liu J."/>
            <person name="Jones K.M."/>
            <person name="Gansberger K."/>
            <person name="Moffat K."/>
            <person name="Hill J."/>
            <person name="Bera J."/>
            <person name="Fadrosh D."/>
            <person name="Jin S."/>
            <person name="Johri S."/>
            <person name="Kim M."/>
            <person name="Overton L."/>
            <person name="Reardon M."/>
            <person name="Tsitrin T."/>
            <person name="Vuong H."/>
            <person name="Weaver B."/>
            <person name="Ciecko A."/>
            <person name="Tallon L."/>
            <person name="Jackson J."/>
            <person name="Pai G."/>
            <person name="Aken S.V."/>
            <person name="Utterback T."/>
            <person name="Reidmuller S."/>
            <person name="Feldblyum T."/>
            <person name="Hsiao J."/>
            <person name="Zismann V."/>
            <person name="Iobst S."/>
            <person name="de Vazeille A.R."/>
            <person name="Buell C.R."/>
            <person name="Ying K."/>
            <person name="Li Y."/>
            <person name="Lu T."/>
            <person name="Huang Y."/>
            <person name="Zhao Q."/>
            <person name="Feng Q."/>
            <person name="Zhang L."/>
            <person name="Zhu J."/>
            <person name="Weng Q."/>
            <person name="Mu J."/>
            <person name="Lu Y."/>
            <person name="Fan D."/>
            <person name="Liu Y."/>
            <person name="Guan J."/>
            <person name="Zhang Y."/>
            <person name="Yu S."/>
            <person name="Liu X."/>
            <person name="Zhang Y."/>
            <person name="Hong G."/>
            <person name="Han B."/>
            <person name="Choisne N."/>
            <person name="Demange N."/>
            <person name="Orjeda G."/>
            <person name="Samain S."/>
            <person name="Cattolico L."/>
            <person name="Pelletier E."/>
            <person name="Couloux A."/>
            <person name="Segurens B."/>
            <person name="Wincker P."/>
            <person name="D'Hont A."/>
            <person name="Scarpelli C."/>
            <person name="Weissenbach J."/>
            <person name="Salanoubat M."/>
            <person name="Quetier F."/>
            <person name="Yu Y."/>
            <person name="Kim H.R."/>
            <person name="Rambo T."/>
            <person name="Currie J."/>
            <person name="Collura K."/>
            <person name="Luo M."/>
            <person name="Yang T."/>
            <person name="Ammiraju J.S.S."/>
            <person name="Engler F."/>
            <person name="Soderlund C."/>
            <person name="Wing R.A."/>
            <person name="Palmer L.E."/>
            <person name="de la Bastide M."/>
            <person name="Spiegel L."/>
            <person name="Nascimento L."/>
            <person name="Zutavern T."/>
            <person name="O'Shaughnessy A."/>
            <person name="Dike S."/>
            <person name="Dedhia N."/>
            <person name="Preston R."/>
            <person name="Balija V."/>
            <person name="McCombie W.R."/>
            <person name="Chow T."/>
            <person name="Chen H."/>
            <person name="Chung M."/>
            <person name="Chen C."/>
            <person name="Shaw J."/>
            <person name="Wu H."/>
            <person name="Hsiao K."/>
            <person name="Chao Y."/>
            <person name="Chu M."/>
            <person name="Cheng C."/>
            <person name="Hour A."/>
            <person name="Lee P."/>
            <person name="Lin S."/>
            <person name="Lin Y."/>
            <person name="Liou J."/>
            <person name="Liu S."/>
            <person name="Hsing Y."/>
            <person name="Raghuvanshi S."/>
            <person name="Mohanty A."/>
            <person name="Bharti A.K."/>
            <person name="Gaur A."/>
            <person name="Gupta V."/>
            <person name="Kumar D."/>
            <person name="Ravi V."/>
            <person name="Vij S."/>
            <person name="Kapur A."/>
            <person name="Khurana P."/>
            <person name="Khurana P."/>
            <person name="Khurana J.P."/>
            <person name="Tyagi A.K."/>
            <person name="Gaikwad K."/>
            <person name="Singh A."/>
            <person name="Dalal V."/>
            <person name="Srivastava S."/>
            <person name="Dixit A."/>
            <person name="Pal A.K."/>
            <person name="Ghazi I.A."/>
            <person name="Yadav M."/>
            <person name="Pandit A."/>
            <person name="Bhargava A."/>
            <person name="Sureshbabu K."/>
            <person name="Batra K."/>
            <person name="Sharma T.R."/>
            <person name="Mohapatra T."/>
            <person name="Singh N.K."/>
            <person name="Messing J."/>
            <person name="Nelson A.B."/>
            <person name="Fuks G."/>
            <person name="Kavchok S."/>
            <person name="Keizer G."/>
            <person name="Linton E."/>
            <person name="Llaca V."/>
            <person name="Song R."/>
            <person name="Tanyolac B."/>
            <person name="Young S."/>
            <person name="Ho-Il K."/>
            <person name="Hahn J.H."/>
            <person name="Sangsakoo G."/>
            <person name="Vanavichit A."/>
            <person name="de Mattos Luiz.A.T."/>
            <person name="Zimmer P.D."/>
            <person name="Malone G."/>
            <person name="Dellagostin O."/>
            <person name="de Oliveira A.C."/>
            <person name="Bevan M."/>
            <person name="Bancroft I."/>
            <person name="Minx P."/>
            <person name="Cordum H."/>
            <person name="Wilson R."/>
            <person name="Cheng Z."/>
            <person name="Jin W."/>
            <person name="Jiang J."/>
            <person name="Leong S.A."/>
            <person name="Iwama H."/>
            <person name="Gojobori T."/>
            <person name="Itoh T."/>
            <person name="Niimura Y."/>
            <person name="Fujii Y."/>
            <person name="Habara T."/>
            <person name="Sakai H."/>
            <person name="Sato Y."/>
            <person name="Wilson G."/>
            <person name="Kumar K."/>
            <person name="McCouch S."/>
            <person name="Juretic N."/>
            <person name="Hoen D."/>
            <person name="Wright S."/>
            <person name="Bruskiewich R."/>
            <person name="Bureau T."/>
            <person name="Miyao A."/>
            <person name="Hirochika H."/>
            <person name="Nishikawa T."/>
            <person name="Kadowaki K."/>
            <person name="Sugiura M."/>
            <person name="Burr B."/>
            <person name="Sasaki T."/>
        </authorList>
    </citation>
    <scope>NUCLEOTIDE SEQUENCE [LARGE SCALE GENOMIC DNA]</scope>
    <source>
        <strain evidence="3">cv. Nipponbare</strain>
    </source>
</reference>
<evidence type="ECO:0000313" key="2">
    <source>
        <dbReference type="EMBL" id="BAS94775.1"/>
    </source>
</evidence>
<reference evidence="2 3" key="2">
    <citation type="journal article" date="2013" name="Plant Cell Physiol.">
        <title>Rice Annotation Project Database (RAP-DB): an integrative and interactive database for rice genomics.</title>
        <authorList>
            <person name="Sakai H."/>
            <person name="Lee S.S."/>
            <person name="Tanaka T."/>
            <person name="Numa H."/>
            <person name="Kim J."/>
            <person name="Kawahara Y."/>
            <person name="Wakimoto H."/>
            <person name="Yang C.C."/>
            <person name="Iwamoto M."/>
            <person name="Abe T."/>
            <person name="Yamada Y."/>
            <person name="Muto A."/>
            <person name="Inokuchi H."/>
            <person name="Ikemura T."/>
            <person name="Matsumoto T."/>
            <person name="Sasaki T."/>
            <person name="Itoh T."/>
        </authorList>
    </citation>
    <scope>NUCLEOTIDE SEQUENCE [LARGE SCALE GENOMIC DNA]</scope>
    <source>
        <strain evidence="3">cv. Nipponbare</strain>
    </source>
</reference>
<protein>
    <submittedName>
        <fullName evidence="2">Os05g0501900 protein</fullName>
    </submittedName>
</protein>
<dbReference type="AlphaFoldDB" id="A0A0P0WPB8"/>
<accession>A0A0P0WPB8</accession>
<proteinExistence type="predicted"/>
<feature type="compositionally biased region" description="Basic and acidic residues" evidence="1">
    <location>
        <begin position="1"/>
        <end position="20"/>
    </location>
</feature>
<dbReference type="Proteomes" id="UP000059680">
    <property type="component" value="Chromosome 5"/>
</dbReference>
<dbReference type="InParanoid" id="A0A0P0WPB8"/>
<sequence>MPEIGRDGERGWRWGEEGERSGAPGSAPPATGGQRRRLPPPPRALLAVGRLHPSEDDDDDDCRLRPMRRSPSRPGCRGRRGRALIDDEQGRPAVASRVR</sequence>